<sequence length="173" mass="18588">MPRDSSSPVSPLRLSPLSRRRLLIRRAPPAVDHEVMKVGGVVSPPPALSPLSRRRCLIRRATVVPVDDVFPHHVIPTTSNTSSSFTDESTTSSASEDSVQQSTRRTIDGEDNESIADLVAETGPLASPQDHGLFVPPSPVKSNDNTLSISSLLESLGTEIAALTMRNCELAQE</sequence>
<name>A0A164ZV43_9AGAM</name>
<proteinExistence type="predicted"/>
<accession>A0A164ZV43</accession>
<dbReference type="EMBL" id="KV419396">
    <property type="protein sequence ID" value="KZS98112.1"/>
    <property type="molecule type" value="Genomic_DNA"/>
</dbReference>
<reference evidence="2 3" key="1">
    <citation type="journal article" date="2016" name="Mol. Biol. Evol.">
        <title>Comparative Genomics of Early-Diverging Mushroom-Forming Fungi Provides Insights into the Origins of Lignocellulose Decay Capabilities.</title>
        <authorList>
            <person name="Nagy L.G."/>
            <person name="Riley R."/>
            <person name="Tritt A."/>
            <person name="Adam C."/>
            <person name="Daum C."/>
            <person name="Floudas D."/>
            <person name="Sun H."/>
            <person name="Yadav J.S."/>
            <person name="Pangilinan J."/>
            <person name="Larsson K.H."/>
            <person name="Matsuura K."/>
            <person name="Barry K."/>
            <person name="Labutti K."/>
            <person name="Kuo R."/>
            <person name="Ohm R.A."/>
            <person name="Bhattacharya S.S."/>
            <person name="Shirouzu T."/>
            <person name="Yoshinaga Y."/>
            <person name="Martin F.M."/>
            <person name="Grigoriev I.V."/>
            <person name="Hibbett D.S."/>
        </authorList>
    </citation>
    <scope>NUCLEOTIDE SEQUENCE [LARGE SCALE GENOMIC DNA]</scope>
    <source>
        <strain evidence="2 3">HHB9708</strain>
    </source>
</reference>
<dbReference type="Proteomes" id="UP000076722">
    <property type="component" value="Unassembled WGS sequence"/>
</dbReference>
<organism evidence="2 3">
    <name type="scientific">Sistotremastrum niveocremeum HHB9708</name>
    <dbReference type="NCBI Taxonomy" id="1314777"/>
    <lineage>
        <taxon>Eukaryota</taxon>
        <taxon>Fungi</taxon>
        <taxon>Dikarya</taxon>
        <taxon>Basidiomycota</taxon>
        <taxon>Agaricomycotina</taxon>
        <taxon>Agaricomycetes</taxon>
        <taxon>Sistotremastrales</taxon>
        <taxon>Sistotremastraceae</taxon>
        <taxon>Sertulicium</taxon>
        <taxon>Sertulicium niveocremeum</taxon>
    </lineage>
</organism>
<evidence type="ECO:0000256" key="1">
    <source>
        <dbReference type="SAM" id="MobiDB-lite"/>
    </source>
</evidence>
<protein>
    <submittedName>
        <fullName evidence="2">Uncharacterized protein</fullName>
    </submittedName>
</protein>
<feature type="non-terminal residue" evidence="2">
    <location>
        <position position="173"/>
    </location>
</feature>
<dbReference type="AlphaFoldDB" id="A0A164ZV43"/>
<evidence type="ECO:0000313" key="2">
    <source>
        <dbReference type="EMBL" id="KZS98112.1"/>
    </source>
</evidence>
<keyword evidence="3" id="KW-1185">Reference proteome</keyword>
<feature type="compositionally biased region" description="Low complexity" evidence="1">
    <location>
        <begin position="72"/>
        <end position="98"/>
    </location>
</feature>
<evidence type="ECO:0000313" key="3">
    <source>
        <dbReference type="Proteomes" id="UP000076722"/>
    </source>
</evidence>
<feature type="region of interest" description="Disordered" evidence="1">
    <location>
        <begin position="72"/>
        <end position="112"/>
    </location>
</feature>
<gene>
    <name evidence="2" type="ORF">SISNIDRAFT_462990</name>
</gene>